<dbReference type="EMBL" id="GBXM01046560">
    <property type="protein sequence ID" value="JAH62017.1"/>
    <property type="molecule type" value="Transcribed_RNA"/>
</dbReference>
<organism evidence="1">
    <name type="scientific">Anguilla anguilla</name>
    <name type="common">European freshwater eel</name>
    <name type="synonym">Muraena anguilla</name>
    <dbReference type="NCBI Taxonomy" id="7936"/>
    <lineage>
        <taxon>Eukaryota</taxon>
        <taxon>Metazoa</taxon>
        <taxon>Chordata</taxon>
        <taxon>Craniata</taxon>
        <taxon>Vertebrata</taxon>
        <taxon>Euteleostomi</taxon>
        <taxon>Actinopterygii</taxon>
        <taxon>Neopterygii</taxon>
        <taxon>Teleostei</taxon>
        <taxon>Anguilliformes</taxon>
        <taxon>Anguillidae</taxon>
        <taxon>Anguilla</taxon>
    </lineage>
</organism>
<dbReference type="AlphaFoldDB" id="A0A0E9U8G2"/>
<reference evidence="1" key="1">
    <citation type="submission" date="2014-11" db="EMBL/GenBank/DDBJ databases">
        <authorList>
            <person name="Amaro Gonzalez C."/>
        </authorList>
    </citation>
    <scope>NUCLEOTIDE SEQUENCE</scope>
</reference>
<accession>A0A0E9U8G2</accession>
<name>A0A0E9U8G2_ANGAN</name>
<reference evidence="1" key="2">
    <citation type="journal article" date="2015" name="Fish Shellfish Immunol.">
        <title>Early steps in the European eel (Anguilla anguilla)-Vibrio vulnificus interaction in the gills: Role of the RtxA13 toxin.</title>
        <authorList>
            <person name="Callol A."/>
            <person name="Pajuelo D."/>
            <person name="Ebbesson L."/>
            <person name="Teles M."/>
            <person name="MacKenzie S."/>
            <person name="Amaro C."/>
        </authorList>
    </citation>
    <scope>NUCLEOTIDE SEQUENCE</scope>
</reference>
<sequence length="20" mass="2379">MKYAAKMFHNIVTINQDPTR</sequence>
<proteinExistence type="predicted"/>
<protein>
    <submittedName>
        <fullName evidence="1">Uncharacterized protein</fullName>
    </submittedName>
</protein>
<evidence type="ECO:0000313" key="1">
    <source>
        <dbReference type="EMBL" id="JAH62017.1"/>
    </source>
</evidence>